<gene>
    <name evidence="1" type="ORF">EVAR_19755_1</name>
</gene>
<protein>
    <submittedName>
        <fullName evidence="1">Uncharacterized protein</fullName>
    </submittedName>
</protein>
<dbReference type="Proteomes" id="UP000299102">
    <property type="component" value="Unassembled WGS sequence"/>
</dbReference>
<evidence type="ECO:0000313" key="2">
    <source>
        <dbReference type="Proteomes" id="UP000299102"/>
    </source>
</evidence>
<sequence length="134" mass="14723">MTETRPLTLFRTVLAGAVSCRSHTGKQINRFLKDKNVELMSNPTYSPDLALGRTDYAVNDFPHQKEYEKYEKHVSEFDSLPTTTACHWAHLFTDGGRGAAAGGGAPFNGCPDEISPVNLNGRHAPFDPFRGAGR</sequence>
<reference evidence="1 2" key="1">
    <citation type="journal article" date="2019" name="Commun. Biol.">
        <title>The bagworm genome reveals a unique fibroin gene that provides high tensile strength.</title>
        <authorList>
            <person name="Kono N."/>
            <person name="Nakamura H."/>
            <person name="Ohtoshi R."/>
            <person name="Tomita M."/>
            <person name="Numata K."/>
            <person name="Arakawa K."/>
        </authorList>
    </citation>
    <scope>NUCLEOTIDE SEQUENCE [LARGE SCALE GENOMIC DNA]</scope>
</reference>
<proteinExistence type="predicted"/>
<evidence type="ECO:0000313" key="1">
    <source>
        <dbReference type="EMBL" id="GBP28714.1"/>
    </source>
</evidence>
<comment type="caution">
    <text evidence="1">The sequence shown here is derived from an EMBL/GenBank/DDBJ whole genome shotgun (WGS) entry which is preliminary data.</text>
</comment>
<keyword evidence="2" id="KW-1185">Reference proteome</keyword>
<accession>A0A4C1USD1</accession>
<dbReference type="EMBL" id="BGZK01000210">
    <property type="protein sequence ID" value="GBP28714.1"/>
    <property type="molecule type" value="Genomic_DNA"/>
</dbReference>
<dbReference type="AlphaFoldDB" id="A0A4C1USD1"/>
<name>A0A4C1USD1_EUMVA</name>
<organism evidence="1 2">
    <name type="scientific">Eumeta variegata</name>
    <name type="common">Bagworm moth</name>
    <name type="synonym">Eumeta japonica</name>
    <dbReference type="NCBI Taxonomy" id="151549"/>
    <lineage>
        <taxon>Eukaryota</taxon>
        <taxon>Metazoa</taxon>
        <taxon>Ecdysozoa</taxon>
        <taxon>Arthropoda</taxon>
        <taxon>Hexapoda</taxon>
        <taxon>Insecta</taxon>
        <taxon>Pterygota</taxon>
        <taxon>Neoptera</taxon>
        <taxon>Endopterygota</taxon>
        <taxon>Lepidoptera</taxon>
        <taxon>Glossata</taxon>
        <taxon>Ditrysia</taxon>
        <taxon>Tineoidea</taxon>
        <taxon>Psychidae</taxon>
        <taxon>Oiketicinae</taxon>
        <taxon>Eumeta</taxon>
    </lineage>
</organism>